<dbReference type="GO" id="GO:0043169">
    <property type="term" value="F:cation binding"/>
    <property type="evidence" value="ECO:0007669"/>
    <property type="project" value="InterPro"/>
</dbReference>
<evidence type="ECO:0000256" key="2">
    <source>
        <dbReference type="ARBA" id="ARBA00023295"/>
    </source>
</evidence>
<dbReference type="OrthoDB" id="9805159at2"/>
<proteinExistence type="predicted"/>
<dbReference type="GO" id="GO:0016798">
    <property type="term" value="F:hydrolase activity, acting on glycosyl bonds"/>
    <property type="evidence" value="ECO:0007669"/>
    <property type="project" value="UniProtKB-KW"/>
</dbReference>
<dbReference type="STRING" id="633697.EubceDRAFT1_1396"/>
<dbReference type="Gene3D" id="2.60.40.1180">
    <property type="entry name" value="Golgi alpha-mannosidase II"/>
    <property type="match status" value="1"/>
</dbReference>
<dbReference type="GO" id="GO:0005975">
    <property type="term" value="P:carbohydrate metabolic process"/>
    <property type="evidence" value="ECO:0007669"/>
    <property type="project" value="InterPro"/>
</dbReference>
<organism evidence="4 5">
    <name type="scientific">Eubacterium cellulosolvens (strain ATCC 43171 / JCM 9499 / 6)</name>
    <name type="common">Cillobacterium cellulosolvens</name>
    <dbReference type="NCBI Taxonomy" id="633697"/>
    <lineage>
        <taxon>Bacteria</taxon>
        <taxon>Bacillati</taxon>
        <taxon>Bacillota</taxon>
        <taxon>Clostridia</taxon>
        <taxon>Eubacteriales</taxon>
        <taxon>Eubacteriaceae</taxon>
        <taxon>Eubacterium</taxon>
    </lineage>
</organism>
<dbReference type="SUPFAM" id="SSF51011">
    <property type="entry name" value="Glycosyl hydrolase domain"/>
    <property type="match status" value="1"/>
</dbReference>
<keyword evidence="2 4" id="KW-0326">Glycosidase</keyword>
<feature type="domain" description="Glycosyl hydrolase family 13 catalytic" evidence="3">
    <location>
        <begin position="28"/>
        <end position="363"/>
    </location>
</feature>
<dbReference type="Gene3D" id="3.20.20.80">
    <property type="entry name" value="Glycosidases"/>
    <property type="match status" value="1"/>
</dbReference>
<dbReference type="InterPro" id="IPR006047">
    <property type="entry name" value="GH13_cat_dom"/>
</dbReference>
<keyword evidence="1" id="KW-0378">Hydrolase</keyword>
<dbReference type="SMART" id="SM00642">
    <property type="entry name" value="Aamy"/>
    <property type="match status" value="1"/>
</dbReference>
<sequence length="450" mass="51638">MAKWYESANFYHIYPIGLLGAPRVNEGGEVVHRFPVLTEKWLPYLEEEGFDAIYIGPLFESTKHGYDTIDYKKVDRRLGDNGDFKEFVNKAHELGIKIVVDGVFNHTGRDFFAFQDILKNRGSSPYKDWYKGVNFGANNAYNDGLSYDTWRGSGDLVNFNLKNPEVKNYLFDVIRFWGEEFDIDGIRLDCADVLDFDFMREMRGVTEGLKPDFWLMGEVIHGEYRRWIEDARLHSVTNYELWKGLYSGHNSHNYFEIAHTVRHLFDVQWGSARGCRLYSFADNHDVGRIASNLQNPGHLKPVYSCVYFLPGIPSVYYGSEFGIKAPKEHGDDALRPAIDLDEILENNPMPEITAWIKYLNYLRMAHQEACTYGEYRELLLMNRQYVFSRSTGNDAVIVAVNNDDSDASVTVQVPLQGCYYDYVDEIEYPASDGKITLNLPAGGAKIVVIK</sequence>
<name>I5ATT4_EUBC6</name>
<dbReference type="InterPro" id="IPR017853">
    <property type="entry name" value="GH"/>
</dbReference>
<dbReference type="InterPro" id="IPR013780">
    <property type="entry name" value="Glyco_hydro_b"/>
</dbReference>
<evidence type="ECO:0000313" key="4">
    <source>
        <dbReference type="EMBL" id="EIM57207.1"/>
    </source>
</evidence>
<evidence type="ECO:0000256" key="1">
    <source>
        <dbReference type="ARBA" id="ARBA00022801"/>
    </source>
</evidence>
<reference evidence="4 5" key="1">
    <citation type="submission" date="2010-08" db="EMBL/GenBank/DDBJ databases">
        <authorList>
            <consortium name="US DOE Joint Genome Institute (JGI-PGF)"/>
            <person name="Lucas S."/>
            <person name="Copeland A."/>
            <person name="Lapidus A."/>
            <person name="Cheng J.-F."/>
            <person name="Bruce D."/>
            <person name="Goodwin L."/>
            <person name="Pitluck S."/>
            <person name="Land M.L."/>
            <person name="Hauser L."/>
            <person name="Chang Y.-J."/>
            <person name="Anderson I.J."/>
            <person name="Johnson E."/>
            <person name="Mulhopadhyay B."/>
            <person name="Kyrpides N."/>
            <person name="Woyke T.J."/>
        </authorList>
    </citation>
    <scope>NUCLEOTIDE SEQUENCE [LARGE SCALE GENOMIC DNA]</scope>
    <source>
        <strain evidence="4 5">6</strain>
    </source>
</reference>
<dbReference type="EMBL" id="CM001487">
    <property type="protein sequence ID" value="EIM57207.1"/>
    <property type="molecule type" value="Genomic_DNA"/>
</dbReference>
<dbReference type="Proteomes" id="UP000005753">
    <property type="component" value="Chromosome"/>
</dbReference>
<evidence type="ECO:0000313" key="5">
    <source>
        <dbReference type="Proteomes" id="UP000005753"/>
    </source>
</evidence>
<dbReference type="InterPro" id="IPR006048">
    <property type="entry name" value="A-amylase/branching_C"/>
</dbReference>
<gene>
    <name evidence="4" type="ORF">EubceDRAFT1_1396</name>
</gene>
<accession>I5ATT4</accession>
<reference evidence="4 5" key="2">
    <citation type="submission" date="2012-02" db="EMBL/GenBank/DDBJ databases">
        <title>Improved High-Quality Draft sequence of Eubacterium cellulosolvens 6.</title>
        <authorList>
            <consortium name="US DOE Joint Genome Institute"/>
            <person name="Lucas S."/>
            <person name="Han J."/>
            <person name="Lapidus A."/>
            <person name="Cheng J.-F."/>
            <person name="Goodwin L."/>
            <person name="Pitluck S."/>
            <person name="Peters L."/>
            <person name="Mikhailova N."/>
            <person name="Gu W."/>
            <person name="Detter J.C."/>
            <person name="Han C."/>
            <person name="Tapia R."/>
            <person name="Land M."/>
            <person name="Hauser L."/>
            <person name="Kyrpides N."/>
            <person name="Ivanova N."/>
            <person name="Pagani I."/>
            <person name="Johnson E."/>
            <person name="Mukhopadhyay B."/>
            <person name="Anderson I."/>
            <person name="Woyke T."/>
        </authorList>
    </citation>
    <scope>NUCLEOTIDE SEQUENCE [LARGE SCALE GENOMIC DNA]</scope>
    <source>
        <strain evidence="4 5">6</strain>
    </source>
</reference>
<dbReference type="AlphaFoldDB" id="I5ATT4"/>
<evidence type="ECO:0000259" key="3">
    <source>
        <dbReference type="SMART" id="SM00642"/>
    </source>
</evidence>
<protein>
    <submittedName>
        <fullName evidence="4">Glycosidase</fullName>
    </submittedName>
</protein>
<keyword evidence="5" id="KW-1185">Reference proteome</keyword>
<dbReference type="PANTHER" id="PTHR10357:SF210">
    <property type="entry name" value="MALTODEXTRIN GLUCOSIDASE"/>
    <property type="match status" value="1"/>
</dbReference>
<dbReference type="Pfam" id="PF02806">
    <property type="entry name" value="Alpha-amylase_C"/>
    <property type="match status" value="1"/>
</dbReference>
<dbReference type="Pfam" id="PF00128">
    <property type="entry name" value="Alpha-amylase"/>
    <property type="match status" value="1"/>
</dbReference>
<dbReference type="InterPro" id="IPR045857">
    <property type="entry name" value="O16G_dom_2"/>
</dbReference>
<dbReference type="PANTHER" id="PTHR10357">
    <property type="entry name" value="ALPHA-AMYLASE FAMILY MEMBER"/>
    <property type="match status" value="1"/>
</dbReference>
<dbReference type="Gene3D" id="3.90.400.10">
    <property type="entry name" value="Oligo-1,6-glucosidase, Domain 2"/>
    <property type="match status" value="1"/>
</dbReference>
<dbReference type="CDD" id="cd11353">
    <property type="entry name" value="AmyAc_euk_bac_CMD_like"/>
    <property type="match status" value="1"/>
</dbReference>
<dbReference type="eggNOG" id="COG0366">
    <property type="taxonomic scope" value="Bacteria"/>
</dbReference>
<dbReference type="HOGENOM" id="CLU_006462_6_5_9"/>
<dbReference type="SUPFAM" id="SSF51445">
    <property type="entry name" value="(Trans)glycosidases"/>
    <property type="match status" value="1"/>
</dbReference>